<comment type="similarity">
    <text evidence="1">Belongs to the iron/ascorbate-dependent oxidoreductase family.</text>
</comment>
<name>A0AAW0KCI8_QUESU</name>
<accession>A0AAW0KCI8</accession>
<dbReference type="InterPro" id="IPR005123">
    <property type="entry name" value="Oxoglu/Fe-dep_dioxygenase_dom"/>
</dbReference>
<evidence type="ECO:0000313" key="6">
    <source>
        <dbReference type="EMBL" id="KAK7836475.1"/>
    </source>
</evidence>
<feature type="domain" description="Fe2OG dioxygenase" evidence="5">
    <location>
        <begin position="95"/>
        <end position="201"/>
    </location>
</feature>
<evidence type="ECO:0000256" key="4">
    <source>
        <dbReference type="ARBA" id="ARBA00023004"/>
    </source>
</evidence>
<organism evidence="6 7">
    <name type="scientific">Quercus suber</name>
    <name type="common">Cork oak</name>
    <dbReference type="NCBI Taxonomy" id="58331"/>
    <lineage>
        <taxon>Eukaryota</taxon>
        <taxon>Viridiplantae</taxon>
        <taxon>Streptophyta</taxon>
        <taxon>Embryophyta</taxon>
        <taxon>Tracheophyta</taxon>
        <taxon>Spermatophyta</taxon>
        <taxon>Magnoliopsida</taxon>
        <taxon>eudicotyledons</taxon>
        <taxon>Gunneridae</taxon>
        <taxon>Pentapetalae</taxon>
        <taxon>rosids</taxon>
        <taxon>fabids</taxon>
        <taxon>Fagales</taxon>
        <taxon>Fagaceae</taxon>
        <taxon>Quercus</taxon>
    </lineage>
</organism>
<evidence type="ECO:0000259" key="5">
    <source>
        <dbReference type="PROSITE" id="PS51471"/>
    </source>
</evidence>
<sequence>MGYDVVRLLVVLVLCWPLGFNGGGMIVAFGSQWRWFNCDWDTIQIRLGPKLADLDEIPEICRNEVIEWDREIKQLGERLMGLLCEGLGVENGRLKDMTCLEGRVVVAHYYPCCPQPDLTVGLAYHTDPGVLTVVQQDHVGGLQVKYGGGWLDVKPIPGALVINIGDLLQIISNEEYKSAEHRVLANSYHEPRVSMAVFCSPGNRDDVYGPLPELISPEKPAIYRQFTLTDFMTRSYASYNVNFFIAFLLKYDHFYNYNILVSQPNTKALMASTTVTASVLFQIGTGRRLHVMTPRVPVSHRLRSTTIMSSSESYDRANEVKRFDESKVGVKGLVDSGITTIPPFFVHPPETLSDLKPDTRTGSGSEIIPVIDLSGADSGSNRRSDVVDEMRRAASTFGFFQIVNHGVPLEVLDRTMASMKGFHEQPTEVKARVYRRDIGTGVSYMSNVDLYHSKAASWRDTIQIRLGPKLADLDEIPEICRNEVIEWDREIKQLGERLMGLLCEGLGVENGRLKDMTCLEGRVVVAHYYPCCPQPDLTVGLAYHTDPGVLTVVQQDHVGGLQVKYGGGWLDVKPIPGALVINIGDLLQVKSS</sequence>
<evidence type="ECO:0000256" key="2">
    <source>
        <dbReference type="ARBA" id="ARBA00022723"/>
    </source>
</evidence>
<dbReference type="PANTHER" id="PTHR10209">
    <property type="entry name" value="OXIDOREDUCTASE, 2OG-FE II OXYGENASE FAMILY PROTEIN"/>
    <property type="match status" value="1"/>
</dbReference>
<dbReference type="Pfam" id="PF14226">
    <property type="entry name" value="DIOX_N"/>
    <property type="match status" value="1"/>
</dbReference>
<evidence type="ECO:0000313" key="7">
    <source>
        <dbReference type="Proteomes" id="UP000237347"/>
    </source>
</evidence>
<dbReference type="InterPro" id="IPR026992">
    <property type="entry name" value="DIOX_N"/>
</dbReference>
<keyword evidence="2" id="KW-0479">Metal-binding</keyword>
<protein>
    <submittedName>
        <fullName evidence="6">1-aminocyclopropane-1-carboxylate oxidase like protein 4</fullName>
    </submittedName>
</protein>
<dbReference type="Proteomes" id="UP000237347">
    <property type="component" value="Unassembled WGS sequence"/>
</dbReference>
<reference evidence="6 7" key="1">
    <citation type="journal article" date="2018" name="Sci. Data">
        <title>The draft genome sequence of cork oak.</title>
        <authorList>
            <person name="Ramos A.M."/>
            <person name="Usie A."/>
            <person name="Barbosa P."/>
            <person name="Barros P.M."/>
            <person name="Capote T."/>
            <person name="Chaves I."/>
            <person name="Simoes F."/>
            <person name="Abreu I."/>
            <person name="Carrasquinho I."/>
            <person name="Faro C."/>
            <person name="Guimaraes J.B."/>
            <person name="Mendonca D."/>
            <person name="Nobrega F."/>
            <person name="Rodrigues L."/>
            <person name="Saibo N.J.M."/>
            <person name="Varela M.C."/>
            <person name="Egas C."/>
            <person name="Matos J."/>
            <person name="Miguel C.M."/>
            <person name="Oliveira M.M."/>
            <person name="Ricardo C.P."/>
            <person name="Goncalves S."/>
        </authorList>
    </citation>
    <scope>NUCLEOTIDE SEQUENCE [LARGE SCALE GENOMIC DNA]</scope>
    <source>
        <strain evidence="7">cv. HL8</strain>
    </source>
</reference>
<evidence type="ECO:0000256" key="1">
    <source>
        <dbReference type="ARBA" id="ARBA00008056"/>
    </source>
</evidence>
<dbReference type="GO" id="GO:0051213">
    <property type="term" value="F:dioxygenase activity"/>
    <property type="evidence" value="ECO:0007669"/>
    <property type="project" value="UniProtKB-ARBA"/>
</dbReference>
<dbReference type="Pfam" id="PF03171">
    <property type="entry name" value="2OG-FeII_Oxy"/>
    <property type="match status" value="2"/>
</dbReference>
<dbReference type="InterPro" id="IPR027443">
    <property type="entry name" value="IPNS-like_sf"/>
</dbReference>
<gene>
    <name evidence="6" type="ORF">CFP56_022465</name>
</gene>
<dbReference type="PANTHER" id="PTHR10209:SF751">
    <property type="entry name" value="OS06G0255100 PROTEIN"/>
    <property type="match status" value="1"/>
</dbReference>
<evidence type="ECO:0000256" key="3">
    <source>
        <dbReference type="ARBA" id="ARBA00023002"/>
    </source>
</evidence>
<dbReference type="AlphaFoldDB" id="A0AAW0KCI8"/>
<keyword evidence="7" id="KW-1185">Reference proteome</keyword>
<feature type="domain" description="Fe2OG dioxygenase" evidence="5">
    <location>
        <begin position="514"/>
        <end position="592"/>
    </location>
</feature>
<dbReference type="Gene3D" id="2.60.120.330">
    <property type="entry name" value="B-lactam Antibiotic, Isopenicillin N Synthase, Chain"/>
    <property type="match status" value="2"/>
</dbReference>
<dbReference type="GO" id="GO:0046872">
    <property type="term" value="F:metal ion binding"/>
    <property type="evidence" value="ECO:0007669"/>
    <property type="project" value="UniProtKB-KW"/>
</dbReference>
<dbReference type="SUPFAM" id="SSF51197">
    <property type="entry name" value="Clavaminate synthase-like"/>
    <property type="match status" value="2"/>
</dbReference>
<dbReference type="EMBL" id="PKMF04000352">
    <property type="protein sequence ID" value="KAK7836475.1"/>
    <property type="molecule type" value="Genomic_DNA"/>
</dbReference>
<keyword evidence="3" id="KW-0560">Oxidoreductase</keyword>
<dbReference type="InterPro" id="IPR044861">
    <property type="entry name" value="IPNS-like_FE2OG_OXY"/>
</dbReference>
<keyword evidence="4" id="KW-0408">Iron</keyword>
<proteinExistence type="inferred from homology"/>
<dbReference type="FunFam" id="2.60.120.330:FF:000026">
    <property type="entry name" value="DIBOA-glucoside dioxygenase BX6"/>
    <property type="match status" value="2"/>
</dbReference>
<comment type="caution">
    <text evidence="6">The sequence shown here is derived from an EMBL/GenBank/DDBJ whole genome shotgun (WGS) entry which is preliminary data.</text>
</comment>
<dbReference type="PROSITE" id="PS51471">
    <property type="entry name" value="FE2OG_OXY"/>
    <property type="match status" value="2"/>
</dbReference>